<comment type="caution">
    <text evidence="2">The sequence shown here is derived from an EMBL/GenBank/DDBJ whole genome shotgun (WGS) entry which is preliminary data.</text>
</comment>
<dbReference type="SUPFAM" id="SSF51735">
    <property type="entry name" value="NAD(P)-binding Rossmann-fold domains"/>
    <property type="match status" value="1"/>
</dbReference>
<evidence type="ECO:0000259" key="1">
    <source>
        <dbReference type="Pfam" id="PF01370"/>
    </source>
</evidence>
<dbReference type="InterPro" id="IPR036291">
    <property type="entry name" value="NAD(P)-bd_dom_sf"/>
</dbReference>
<proteinExistence type="predicted"/>
<accession>X1JLN3</accession>
<dbReference type="InterPro" id="IPR001509">
    <property type="entry name" value="Epimerase_deHydtase"/>
</dbReference>
<dbReference type="PANTHER" id="PTHR43245:SF13">
    <property type="entry name" value="UDP-D-APIOSE_UDP-D-XYLOSE SYNTHASE 2"/>
    <property type="match status" value="1"/>
</dbReference>
<protein>
    <recommendedName>
        <fullName evidence="1">NAD-dependent epimerase/dehydratase domain-containing protein</fullName>
    </recommendedName>
</protein>
<sequence length="177" mass="19367">KVAGELYLAMFWRAFGLETISLRYFNVFGPRQDPSNQYAGVIAAFAARMLRGRPPVIFGDGTQSRDFVFVGDVVKANLLAAGAPAVHGEVVNIGTGRATDLRTMAAAFNRVLGTNFEPVHDAPRPGDVKRSLADVAAARRLLGYEPEVSFEEGLRQTIDWYRWALETGYGGWAEKTG</sequence>
<dbReference type="AlphaFoldDB" id="X1JLN3"/>
<dbReference type="InterPro" id="IPR050177">
    <property type="entry name" value="Lipid_A_modif_metabolic_enz"/>
</dbReference>
<dbReference type="PANTHER" id="PTHR43245">
    <property type="entry name" value="BIFUNCTIONAL POLYMYXIN RESISTANCE PROTEIN ARNA"/>
    <property type="match status" value="1"/>
</dbReference>
<reference evidence="2" key="1">
    <citation type="journal article" date="2014" name="Front. Microbiol.">
        <title>High frequency of phylogenetically diverse reductive dehalogenase-homologous genes in deep subseafloor sedimentary metagenomes.</title>
        <authorList>
            <person name="Kawai M."/>
            <person name="Futagami T."/>
            <person name="Toyoda A."/>
            <person name="Takaki Y."/>
            <person name="Nishi S."/>
            <person name="Hori S."/>
            <person name="Arai W."/>
            <person name="Tsubouchi T."/>
            <person name="Morono Y."/>
            <person name="Uchiyama I."/>
            <person name="Ito T."/>
            <person name="Fujiyama A."/>
            <person name="Inagaki F."/>
            <person name="Takami H."/>
        </authorList>
    </citation>
    <scope>NUCLEOTIDE SEQUENCE</scope>
    <source>
        <strain evidence="2">Expedition CK06-06</strain>
    </source>
</reference>
<dbReference type="Gene3D" id="3.40.50.720">
    <property type="entry name" value="NAD(P)-binding Rossmann-like Domain"/>
    <property type="match status" value="1"/>
</dbReference>
<dbReference type="PRINTS" id="PR01713">
    <property type="entry name" value="NUCEPIMERASE"/>
</dbReference>
<name>X1JLN3_9ZZZZ</name>
<feature type="domain" description="NAD-dependent epimerase/dehydratase" evidence="1">
    <location>
        <begin position="1"/>
        <end position="94"/>
    </location>
</feature>
<dbReference type="EMBL" id="BARU01027125">
    <property type="protein sequence ID" value="GAH70688.1"/>
    <property type="molecule type" value="Genomic_DNA"/>
</dbReference>
<dbReference type="Gene3D" id="3.90.25.10">
    <property type="entry name" value="UDP-galactose 4-epimerase, domain 1"/>
    <property type="match status" value="1"/>
</dbReference>
<feature type="non-terminal residue" evidence="2">
    <location>
        <position position="1"/>
    </location>
</feature>
<organism evidence="2">
    <name type="scientific">marine sediment metagenome</name>
    <dbReference type="NCBI Taxonomy" id="412755"/>
    <lineage>
        <taxon>unclassified sequences</taxon>
        <taxon>metagenomes</taxon>
        <taxon>ecological metagenomes</taxon>
    </lineage>
</organism>
<gene>
    <name evidence="2" type="ORF">S03H2_43477</name>
</gene>
<dbReference type="Pfam" id="PF01370">
    <property type="entry name" value="Epimerase"/>
    <property type="match status" value="1"/>
</dbReference>
<evidence type="ECO:0000313" key="2">
    <source>
        <dbReference type="EMBL" id="GAH70688.1"/>
    </source>
</evidence>